<protein>
    <submittedName>
        <fullName evidence="7">Sigma-70 family RNA polymerase sigma factor</fullName>
    </submittedName>
</protein>
<dbReference type="Proteomes" id="UP001183127">
    <property type="component" value="Chromosome"/>
</dbReference>
<dbReference type="InterPro" id="IPR013324">
    <property type="entry name" value="RNA_pol_sigma_r3/r4-like"/>
</dbReference>
<name>A0ABY9QIR7_9PSED</name>
<evidence type="ECO:0000256" key="3">
    <source>
        <dbReference type="ARBA" id="ARBA00023082"/>
    </source>
</evidence>
<dbReference type="RefSeq" id="WP_011533703.1">
    <property type="nucleotide sequence ID" value="NZ_CP132921.1"/>
</dbReference>
<dbReference type="InterPro" id="IPR013325">
    <property type="entry name" value="RNA_pol_sigma_r2"/>
</dbReference>
<feature type="domain" description="RNA polymerase sigma factor 70 region 4 type 2" evidence="6">
    <location>
        <begin position="112"/>
        <end position="163"/>
    </location>
</feature>
<keyword evidence="4" id="KW-0804">Transcription</keyword>
<organism evidence="7 8">
    <name type="scientific">Pseudomonas entomophila</name>
    <dbReference type="NCBI Taxonomy" id="312306"/>
    <lineage>
        <taxon>Bacteria</taxon>
        <taxon>Pseudomonadati</taxon>
        <taxon>Pseudomonadota</taxon>
        <taxon>Gammaproteobacteria</taxon>
        <taxon>Pseudomonadales</taxon>
        <taxon>Pseudomonadaceae</taxon>
        <taxon>Pseudomonas</taxon>
    </lineage>
</organism>
<accession>A0ABY9QIR7</accession>
<dbReference type="GeneID" id="32805674"/>
<dbReference type="SUPFAM" id="SSF88659">
    <property type="entry name" value="Sigma3 and sigma4 domains of RNA polymerase sigma factors"/>
    <property type="match status" value="1"/>
</dbReference>
<dbReference type="InterPro" id="IPR039425">
    <property type="entry name" value="RNA_pol_sigma-70-like"/>
</dbReference>
<dbReference type="InterPro" id="IPR013249">
    <property type="entry name" value="RNA_pol_sigma70_r4_t2"/>
</dbReference>
<gene>
    <name evidence="7" type="ORF">RAH46_16475</name>
</gene>
<comment type="similarity">
    <text evidence="1">Belongs to the sigma-70 factor family. ECF subfamily.</text>
</comment>
<dbReference type="InterPro" id="IPR036388">
    <property type="entry name" value="WH-like_DNA-bd_sf"/>
</dbReference>
<evidence type="ECO:0000256" key="4">
    <source>
        <dbReference type="ARBA" id="ARBA00023163"/>
    </source>
</evidence>
<dbReference type="Pfam" id="PF08281">
    <property type="entry name" value="Sigma70_r4_2"/>
    <property type="match status" value="1"/>
</dbReference>
<evidence type="ECO:0000259" key="5">
    <source>
        <dbReference type="Pfam" id="PF04542"/>
    </source>
</evidence>
<dbReference type="PANTHER" id="PTHR43133:SF63">
    <property type="entry name" value="RNA POLYMERASE SIGMA FACTOR FECI-RELATED"/>
    <property type="match status" value="1"/>
</dbReference>
<proteinExistence type="inferred from homology"/>
<evidence type="ECO:0000256" key="1">
    <source>
        <dbReference type="ARBA" id="ARBA00010641"/>
    </source>
</evidence>
<evidence type="ECO:0000313" key="7">
    <source>
        <dbReference type="EMBL" id="WMW03926.1"/>
    </source>
</evidence>
<dbReference type="NCBIfam" id="TIGR02937">
    <property type="entry name" value="sigma70-ECF"/>
    <property type="match status" value="1"/>
</dbReference>
<dbReference type="Gene3D" id="1.10.10.10">
    <property type="entry name" value="Winged helix-like DNA-binding domain superfamily/Winged helix DNA-binding domain"/>
    <property type="match status" value="1"/>
</dbReference>
<dbReference type="EMBL" id="CP132921">
    <property type="protein sequence ID" value="WMW03926.1"/>
    <property type="molecule type" value="Genomic_DNA"/>
</dbReference>
<dbReference type="InterPro" id="IPR014284">
    <property type="entry name" value="RNA_pol_sigma-70_dom"/>
</dbReference>
<evidence type="ECO:0000259" key="6">
    <source>
        <dbReference type="Pfam" id="PF08281"/>
    </source>
</evidence>
<evidence type="ECO:0000313" key="8">
    <source>
        <dbReference type="Proteomes" id="UP001183127"/>
    </source>
</evidence>
<keyword evidence="8" id="KW-1185">Reference proteome</keyword>
<keyword evidence="2" id="KW-0805">Transcription regulation</keyword>
<keyword evidence="3" id="KW-0731">Sigma factor</keyword>
<dbReference type="InterPro" id="IPR007627">
    <property type="entry name" value="RNA_pol_sigma70_r2"/>
</dbReference>
<sequence length="175" mass="19622">MDKGSFALRQQLEQLYVDHHGWLCNLLRRKLGNACDAADLAHDICLILLNKGCVPAAQDCRRHLAQIANGKVIDLYRRRQLEARYLDELMQRDEALAPSEEIRALALEALVEVDAALQRQSANSRRALLLHKLNGMAHREIATELKVSVSSVEKYIASALRSCSPFSPALLNESH</sequence>
<feature type="domain" description="RNA polymerase sigma-70 region 2" evidence="5">
    <location>
        <begin position="15"/>
        <end position="80"/>
    </location>
</feature>
<dbReference type="PANTHER" id="PTHR43133">
    <property type="entry name" value="RNA POLYMERASE ECF-TYPE SIGMA FACTO"/>
    <property type="match status" value="1"/>
</dbReference>
<dbReference type="SUPFAM" id="SSF88946">
    <property type="entry name" value="Sigma2 domain of RNA polymerase sigma factors"/>
    <property type="match status" value="1"/>
</dbReference>
<dbReference type="Pfam" id="PF04542">
    <property type="entry name" value="Sigma70_r2"/>
    <property type="match status" value="1"/>
</dbReference>
<reference evidence="7 8" key="1">
    <citation type="submission" date="2023-08" db="EMBL/GenBank/DDBJ databases">
        <title>Complete Genome Sequence of Pseudomonas entomophila TVIN A01.</title>
        <authorList>
            <person name="Shelke T."/>
            <person name="Mahar N.S."/>
            <person name="Gupta I."/>
            <person name="Gupta V."/>
        </authorList>
    </citation>
    <scope>NUCLEOTIDE SEQUENCE [LARGE SCALE GENOMIC DNA]</scope>
    <source>
        <strain evidence="7 8">TVIN-A01</strain>
    </source>
</reference>
<evidence type="ECO:0000256" key="2">
    <source>
        <dbReference type="ARBA" id="ARBA00023015"/>
    </source>
</evidence>
<dbReference type="Gene3D" id="1.10.1740.10">
    <property type="match status" value="1"/>
</dbReference>